<evidence type="ECO:0000256" key="1">
    <source>
        <dbReference type="SAM" id="SignalP"/>
    </source>
</evidence>
<evidence type="ECO:0000313" key="3">
    <source>
        <dbReference type="Proteomes" id="UP000019364"/>
    </source>
</evidence>
<accession>W7YL45</accession>
<keyword evidence="3" id="KW-1185">Reference proteome</keyword>
<dbReference type="Proteomes" id="UP000019364">
    <property type="component" value="Unassembled WGS sequence"/>
</dbReference>
<dbReference type="RefSeq" id="WP_036650491.1">
    <property type="nucleotide sequence ID" value="NZ_BAVZ01000010.1"/>
</dbReference>
<keyword evidence="1" id="KW-0732">Signal</keyword>
<sequence length="254" mass="27608">MNYQIPFKKMALSAMMLSAVVAPVVTNADSAPKDVLPMANSKAAAVTSATVASQAVVTISSDMANPMELVKTYAPNTLEEWQKTLDQYKKLARDTSYQAFIMDVDKANHKLDQVFEIDDSMMKELSASTTVATEKASKAQYSIAMDKDELKSGQTITINADKVRFNKLPSNMTVSVKATEAKNLTESSEVKIDSNAEMVQDIAVSYSKLDQAFVDAQAALIDAAESKNAGAIKEALSKLLEQYKLQIAELETAK</sequence>
<feature type="chain" id="PRO_5039404395" evidence="1">
    <location>
        <begin position="28"/>
        <end position="254"/>
    </location>
</feature>
<organism evidence="2 3">
    <name type="scientific">Paenibacillus pini JCM 16418</name>
    <dbReference type="NCBI Taxonomy" id="1236976"/>
    <lineage>
        <taxon>Bacteria</taxon>
        <taxon>Bacillati</taxon>
        <taxon>Bacillota</taxon>
        <taxon>Bacilli</taxon>
        <taxon>Bacillales</taxon>
        <taxon>Paenibacillaceae</taxon>
        <taxon>Paenibacillus</taxon>
    </lineage>
</organism>
<evidence type="ECO:0000313" key="2">
    <source>
        <dbReference type="EMBL" id="GAF09247.1"/>
    </source>
</evidence>
<gene>
    <name evidence="2" type="ORF">JCM16418_3371</name>
</gene>
<comment type="caution">
    <text evidence="2">The sequence shown here is derived from an EMBL/GenBank/DDBJ whole genome shotgun (WGS) entry which is preliminary data.</text>
</comment>
<dbReference type="eggNOG" id="ENOG50304ZK">
    <property type="taxonomic scope" value="Bacteria"/>
</dbReference>
<dbReference type="OrthoDB" id="2625511at2"/>
<proteinExistence type="predicted"/>
<name>W7YL45_9BACL</name>
<reference evidence="2 3" key="1">
    <citation type="journal article" date="2014" name="Genome Announc.">
        <title>Draft Genome Sequence of Paenibacillus pini JCM 16418T, Isolated from the Rhizosphere of Pine Tree.</title>
        <authorList>
            <person name="Yuki M."/>
            <person name="Oshima K."/>
            <person name="Suda W."/>
            <person name="Oshida Y."/>
            <person name="Kitamura K."/>
            <person name="Iida Y."/>
            <person name="Hattori M."/>
            <person name="Ohkuma M."/>
        </authorList>
    </citation>
    <scope>NUCLEOTIDE SEQUENCE [LARGE SCALE GENOMIC DNA]</scope>
    <source>
        <strain evidence="2 3">JCM 16418</strain>
    </source>
</reference>
<dbReference type="STRING" id="1236976.JCM16418_3371"/>
<dbReference type="EMBL" id="BAVZ01000010">
    <property type="protein sequence ID" value="GAF09247.1"/>
    <property type="molecule type" value="Genomic_DNA"/>
</dbReference>
<protein>
    <submittedName>
        <fullName evidence="2">Uncharacterized protein</fullName>
    </submittedName>
</protein>
<dbReference type="AlphaFoldDB" id="W7YL45"/>
<feature type="signal peptide" evidence="1">
    <location>
        <begin position="1"/>
        <end position="27"/>
    </location>
</feature>